<dbReference type="AlphaFoldDB" id="F5RBX3"/>
<keyword evidence="1" id="KW-0472">Membrane</keyword>
<reference evidence="2 3" key="1">
    <citation type="journal article" date="2011" name="J. Bacteriol.">
        <title>Genome sequence of Methyloversatilis universalis FAM5T, a methylotrophic representative of the order Rhodocyclales.</title>
        <authorList>
            <person name="Kittichotirat W."/>
            <person name="Good N.M."/>
            <person name="Hall R."/>
            <person name="Bringel F."/>
            <person name="Lajus A."/>
            <person name="Medigue C."/>
            <person name="Smalley N.E."/>
            <person name="Beck D."/>
            <person name="Bumgarner R."/>
            <person name="Vuilleumier S."/>
            <person name="Kalyuzhnaya M.G."/>
        </authorList>
    </citation>
    <scope>NUCLEOTIDE SEQUENCE [LARGE SCALE GENOMIC DNA]</scope>
    <source>
        <strain evidence="3">ATCC BAA-1314 / JCM 13912 / FAM5</strain>
    </source>
</reference>
<protein>
    <submittedName>
        <fullName evidence="2">Uncharacterized protein</fullName>
    </submittedName>
</protein>
<accession>F5RBX3</accession>
<proteinExistence type="predicted"/>
<name>F5RBX3_METUF</name>
<dbReference type="Proteomes" id="UP000005019">
    <property type="component" value="Unassembled WGS sequence"/>
</dbReference>
<organism evidence="2 3">
    <name type="scientific">Methyloversatilis universalis (strain ATCC BAA-1314 / DSM 25237 / JCM 13912 / CCUG 52030 / FAM5)</name>
    <dbReference type="NCBI Taxonomy" id="1000565"/>
    <lineage>
        <taxon>Bacteria</taxon>
        <taxon>Pseudomonadati</taxon>
        <taxon>Pseudomonadota</taxon>
        <taxon>Betaproteobacteria</taxon>
        <taxon>Nitrosomonadales</taxon>
        <taxon>Sterolibacteriaceae</taxon>
        <taxon>Methyloversatilis</taxon>
    </lineage>
</organism>
<keyword evidence="1" id="KW-1133">Transmembrane helix</keyword>
<comment type="caution">
    <text evidence="2">The sequence shown here is derived from an EMBL/GenBank/DDBJ whole genome shotgun (WGS) entry which is preliminary data.</text>
</comment>
<sequence>MNDPIGVVIIAFAIYYGLRSIADAIRSRGGNRTVIVRHEYPEGDDGPR</sequence>
<dbReference type="STRING" id="1000565.METUNv1_01768"/>
<evidence type="ECO:0000313" key="2">
    <source>
        <dbReference type="EMBL" id="EGK71990.1"/>
    </source>
</evidence>
<feature type="transmembrane region" description="Helical" evidence="1">
    <location>
        <begin position="6"/>
        <end position="22"/>
    </location>
</feature>
<keyword evidence="1" id="KW-0812">Transmembrane</keyword>
<evidence type="ECO:0000256" key="1">
    <source>
        <dbReference type="SAM" id="Phobius"/>
    </source>
</evidence>
<evidence type="ECO:0000313" key="3">
    <source>
        <dbReference type="Proteomes" id="UP000005019"/>
    </source>
</evidence>
<gene>
    <name evidence="2" type="ORF">METUNv1_01768</name>
</gene>
<dbReference type="EMBL" id="AFHG01000044">
    <property type="protein sequence ID" value="EGK71990.1"/>
    <property type="molecule type" value="Genomic_DNA"/>
</dbReference>
<keyword evidence="3" id="KW-1185">Reference proteome</keyword>
<dbReference type="RefSeq" id="WP_008060838.1">
    <property type="nucleotide sequence ID" value="NZ_AFHG01000044.1"/>
</dbReference>